<dbReference type="Proteomes" id="UP001516351">
    <property type="component" value="Unassembled WGS sequence"/>
</dbReference>
<name>A0ABX2P9M4_9PROT</name>
<sequence length="223" mass="23177">MTHNISGFNQLMVGAFVLAVSAAIVTPTHAAAKFKPAPCEKVAPKTTGPAWIHLTLRVEGLVSLRSGGPKNAPVQLPTTDIVAFDGYLPADGSDISVKNGRETAYVAAVTLSNHERKRSNTSVKPGSAFTGVSGTFHALPDKDGNIVVAGDVHLADDLAIDGAKLGNLSLEEPRFKDLGFQPSVTVAGLHCVAPVQERTGNVRSNGEPAGPVVGVTILAERTQ</sequence>
<comment type="caution">
    <text evidence="2">The sequence shown here is derived from an EMBL/GenBank/DDBJ whole genome shotgun (WGS) entry which is preliminary data.</text>
</comment>
<evidence type="ECO:0000313" key="3">
    <source>
        <dbReference type="Proteomes" id="UP001516351"/>
    </source>
</evidence>
<feature type="chain" id="PRO_5046325695" evidence="1">
    <location>
        <begin position="31"/>
        <end position="223"/>
    </location>
</feature>
<keyword evidence="1" id="KW-0732">Signal</keyword>
<organism evidence="2 3">
    <name type="scientific">Asaia spathodeae</name>
    <dbReference type="NCBI Taxonomy" id="657016"/>
    <lineage>
        <taxon>Bacteria</taxon>
        <taxon>Pseudomonadati</taxon>
        <taxon>Pseudomonadota</taxon>
        <taxon>Alphaproteobacteria</taxon>
        <taxon>Acetobacterales</taxon>
        <taxon>Acetobacteraceae</taxon>
        <taxon>Asaia</taxon>
    </lineage>
</organism>
<dbReference type="EMBL" id="JABXXV010000010">
    <property type="protein sequence ID" value="NVN48154.1"/>
    <property type="molecule type" value="Genomic_DNA"/>
</dbReference>
<gene>
    <name evidence="2" type="ORF">HW542_15245</name>
</gene>
<evidence type="ECO:0000313" key="2">
    <source>
        <dbReference type="EMBL" id="NVN48154.1"/>
    </source>
</evidence>
<feature type="signal peptide" evidence="1">
    <location>
        <begin position="1"/>
        <end position="30"/>
    </location>
</feature>
<protein>
    <submittedName>
        <fullName evidence="2">Uncharacterized protein</fullName>
    </submittedName>
</protein>
<dbReference type="RefSeq" id="WP_267312099.1">
    <property type="nucleotide sequence ID" value="NZ_JABXXU010000010.1"/>
</dbReference>
<keyword evidence="3" id="KW-1185">Reference proteome</keyword>
<proteinExistence type="predicted"/>
<evidence type="ECO:0000256" key="1">
    <source>
        <dbReference type="SAM" id="SignalP"/>
    </source>
</evidence>
<reference evidence="2 3" key="1">
    <citation type="submission" date="2020-06" db="EMBL/GenBank/DDBJ databases">
        <title>Synonyms of Asaia species.</title>
        <authorList>
            <person name="Sombolestani A."/>
        </authorList>
    </citation>
    <scope>NUCLEOTIDE SEQUENCE [LARGE SCALE GENOMIC DNA]</scope>
    <source>
        <strain evidence="2 3">LMG 27047</strain>
    </source>
</reference>
<accession>A0ABX2P9M4</accession>